<organism evidence="1 2">
    <name type="scientific">Acinetobacter baumannii 99063</name>
    <dbReference type="NCBI Taxonomy" id="1310630"/>
    <lineage>
        <taxon>Bacteria</taxon>
        <taxon>Pseudomonadati</taxon>
        <taxon>Pseudomonadota</taxon>
        <taxon>Gammaproteobacteria</taxon>
        <taxon>Moraxellales</taxon>
        <taxon>Moraxellaceae</taxon>
        <taxon>Acinetobacter</taxon>
        <taxon>Acinetobacter calcoaceticus/baumannii complex</taxon>
    </lineage>
</organism>
<gene>
    <name evidence="1" type="ORF">J529_3092</name>
</gene>
<dbReference type="PATRIC" id="fig|1310630.3.peg.3017"/>
<dbReference type="RefSeq" id="WP_032068718.1">
    <property type="nucleotide sequence ID" value="NZ_JEXJ01000064.1"/>
</dbReference>
<proteinExistence type="predicted"/>
<comment type="caution">
    <text evidence="1">The sequence shown here is derived from an EMBL/GenBank/DDBJ whole genome shotgun (WGS) entry which is preliminary data.</text>
</comment>
<accession>A0A009S423</accession>
<evidence type="ECO:0000313" key="1">
    <source>
        <dbReference type="EMBL" id="EXC47854.1"/>
    </source>
</evidence>
<sequence>MNFFKNLDLQEIIYNIVYADNFESSLKIYERYFYDLIGYKFILTFDNDGGAVTGQSIDKYFSKGASVKSLFSEKKVFVLDEDTYNQMKIYGKSDFLIDYSISLDTMALSYLEPFIYTPKNNQLHDKIKEVFDFISRDDVFVDASPYILENSFNFLDQSKVDKIFNRIKAYEFLRNFDSEFYNKTGGIRSKKTEAELIKSTQEIVSNKIYSLQNENLIKSISKRFNMQYILLLIISIIQLKHTNKTLFEKMDLYFSYSEKYLSALSIREAFLARDFFIIKQDLLFFKHIQLRKANILDKLKNMTWDVLHFRNLEEASTFKLNKEARYFFPAILTFDVGFQEIIENFKVKGLVYNNLGDIFPFYKKEISDIEGLTEEEILILSKRYFSDEAKILRYMGLEQTKTQIEQNVEILEFELLEAANIS</sequence>
<dbReference type="Proteomes" id="UP000020735">
    <property type="component" value="Unassembled WGS sequence"/>
</dbReference>
<dbReference type="EMBL" id="JEXJ01000064">
    <property type="protein sequence ID" value="EXC47854.1"/>
    <property type="molecule type" value="Genomic_DNA"/>
</dbReference>
<protein>
    <submittedName>
        <fullName evidence="1">Uncharacterized protein</fullName>
    </submittedName>
</protein>
<dbReference type="AlphaFoldDB" id="A0A009S423"/>
<reference evidence="1 2" key="1">
    <citation type="submission" date="2014-02" db="EMBL/GenBank/DDBJ databases">
        <title>Comparative genomics and transcriptomics to identify genetic mechanisms underlying the emergence of carbapenem resistant Acinetobacter baumannii (CRAb).</title>
        <authorList>
            <person name="Harris A.D."/>
            <person name="Johnson K.J."/>
            <person name="George J."/>
            <person name="Shefchek K."/>
            <person name="Daugherty S.C."/>
            <person name="Parankush S."/>
            <person name="Sadzewicz L."/>
            <person name="Tallon L."/>
            <person name="Sengamalay N."/>
            <person name="Hazen T.H."/>
            <person name="Rasko D.A."/>
        </authorList>
    </citation>
    <scope>NUCLEOTIDE SEQUENCE [LARGE SCALE GENOMIC DNA]</scope>
    <source>
        <strain evidence="1 2">99063</strain>
    </source>
</reference>
<name>A0A009S423_ACIBA</name>
<evidence type="ECO:0000313" key="2">
    <source>
        <dbReference type="Proteomes" id="UP000020735"/>
    </source>
</evidence>